<feature type="chain" id="PRO_5041488394" description="Peroxidase" evidence="12">
    <location>
        <begin position="20"/>
        <end position="302"/>
    </location>
</feature>
<evidence type="ECO:0000313" key="14">
    <source>
        <dbReference type="EMBL" id="KAJ9160522.1"/>
    </source>
</evidence>
<dbReference type="EMBL" id="JANBVN010000034">
    <property type="protein sequence ID" value="KAJ9160522.1"/>
    <property type="molecule type" value="Genomic_DNA"/>
</dbReference>
<dbReference type="InterPro" id="IPR044831">
    <property type="entry name" value="Ccp1-like"/>
</dbReference>
<feature type="active site" description="Proton acceptor" evidence="8">
    <location>
        <position position="74"/>
    </location>
</feature>
<evidence type="ECO:0000256" key="8">
    <source>
        <dbReference type="PIRSR" id="PIRSR601621-1"/>
    </source>
</evidence>
<feature type="binding site" evidence="9">
    <location>
        <position position="224"/>
    </location>
    <ligand>
        <name>Ca(2+)</name>
        <dbReference type="ChEBI" id="CHEBI:29108"/>
        <label>2</label>
    </ligand>
</feature>
<evidence type="ECO:0000256" key="7">
    <source>
        <dbReference type="ARBA" id="ARBA00023180"/>
    </source>
</evidence>
<dbReference type="InterPro" id="IPR001621">
    <property type="entry name" value="Ligninase"/>
</dbReference>
<dbReference type="AlphaFoldDB" id="A0AA38VMC4"/>
<evidence type="ECO:0000256" key="11">
    <source>
        <dbReference type="PIRSR" id="PIRSR601621-4"/>
    </source>
</evidence>
<evidence type="ECO:0000256" key="9">
    <source>
        <dbReference type="PIRSR" id="PIRSR601621-2"/>
    </source>
</evidence>
<feature type="binding site" evidence="9">
    <location>
        <position position="88"/>
    </location>
    <ligand>
        <name>Ca(2+)</name>
        <dbReference type="ChEBI" id="CHEBI:29108"/>
        <label>1</label>
    </ligand>
</feature>
<name>A0AA38VMC4_9PEZI</name>
<dbReference type="Pfam" id="PF00141">
    <property type="entry name" value="peroxidase"/>
    <property type="match status" value="1"/>
</dbReference>
<keyword evidence="6 9" id="KW-0408">Iron</keyword>
<evidence type="ECO:0000256" key="1">
    <source>
        <dbReference type="ARBA" id="ARBA00006089"/>
    </source>
</evidence>
<gene>
    <name evidence="14" type="ORF">NKR19_g3177</name>
</gene>
<dbReference type="Gene3D" id="1.10.420.10">
    <property type="entry name" value="Peroxidase, domain 2"/>
    <property type="match status" value="1"/>
</dbReference>
<dbReference type="Proteomes" id="UP001174691">
    <property type="component" value="Unassembled WGS sequence"/>
</dbReference>
<feature type="site" description="Transition state stabilizer" evidence="10">
    <location>
        <position position="70"/>
    </location>
</feature>
<evidence type="ECO:0000256" key="12">
    <source>
        <dbReference type="RuleBase" id="RU363051"/>
    </source>
</evidence>
<dbReference type="InterPro" id="IPR019794">
    <property type="entry name" value="Peroxidases_AS"/>
</dbReference>
<comment type="cofactor">
    <cofactor evidence="9 12">
        <name>Ca(2+)</name>
        <dbReference type="ChEBI" id="CHEBI:29108"/>
    </cofactor>
    <text evidence="9 12">Binds 2 calcium ions per subunit.</text>
</comment>
<dbReference type="PROSITE" id="PS50873">
    <property type="entry name" value="PEROXIDASE_4"/>
    <property type="match status" value="1"/>
</dbReference>
<dbReference type="GO" id="GO:0000302">
    <property type="term" value="P:response to reactive oxygen species"/>
    <property type="evidence" value="ECO:0007669"/>
    <property type="project" value="TreeGrafter"/>
</dbReference>
<dbReference type="PRINTS" id="PR00458">
    <property type="entry name" value="PEROXIDASE"/>
</dbReference>
<evidence type="ECO:0000256" key="4">
    <source>
        <dbReference type="ARBA" id="ARBA00022723"/>
    </source>
</evidence>
<keyword evidence="12" id="KW-0732">Signal</keyword>
<dbReference type="PANTHER" id="PTHR31356:SF66">
    <property type="entry name" value="CATALASE-PEROXIDASE"/>
    <property type="match status" value="1"/>
</dbReference>
<keyword evidence="2 12" id="KW-0575">Peroxidase</keyword>
<dbReference type="GO" id="GO:0046872">
    <property type="term" value="F:metal ion binding"/>
    <property type="evidence" value="ECO:0007669"/>
    <property type="project" value="UniProtKB-UniRule"/>
</dbReference>
<keyword evidence="4 9" id="KW-0479">Metal-binding</keyword>
<accession>A0AA38VMC4</accession>
<evidence type="ECO:0000256" key="3">
    <source>
        <dbReference type="ARBA" id="ARBA00022617"/>
    </source>
</evidence>
<feature type="disulfide bond" evidence="11">
    <location>
        <begin position="61"/>
        <end position="144"/>
    </location>
</feature>
<dbReference type="InterPro" id="IPR010255">
    <property type="entry name" value="Haem_peroxidase_sf"/>
</dbReference>
<reference evidence="14" key="1">
    <citation type="submission" date="2022-07" db="EMBL/GenBank/DDBJ databases">
        <title>Fungi with potential for degradation of polypropylene.</title>
        <authorList>
            <person name="Gostincar C."/>
        </authorList>
    </citation>
    <scope>NUCLEOTIDE SEQUENCE</scope>
    <source>
        <strain evidence="14">EXF-13287</strain>
    </source>
</reference>
<dbReference type="PRINTS" id="PR00462">
    <property type="entry name" value="LIGNINASE"/>
</dbReference>
<keyword evidence="9 12" id="KW-0106">Calcium</keyword>
<comment type="similarity">
    <text evidence="1 12">Belongs to the peroxidase family. Ligninase subfamily.</text>
</comment>
<protein>
    <recommendedName>
        <fullName evidence="12">Peroxidase</fullName>
        <ecNumber evidence="12">1.11.1.-</ecNumber>
    </recommendedName>
</protein>
<feature type="binding site" evidence="9">
    <location>
        <position position="200"/>
    </location>
    <ligand>
        <name>Ca(2+)</name>
        <dbReference type="ChEBI" id="CHEBI:29108"/>
        <label>2</label>
    </ligand>
</feature>
<keyword evidence="7" id="KW-0325">Glycoprotein</keyword>
<evidence type="ECO:0000256" key="2">
    <source>
        <dbReference type="ARBA" id="ARBA00022559"/>
    </source>
</evidence>
<feature type="binding site" description="axial binding residue" evidence="9">
    <location>
        <position position="199"/>
    </location>
    <ligand>
        <name>heme b</name>
        <dbReference type="ChEBI" id="CHEBI:60344"/>
    </ligand>
    <ligandPart>
        <name>Fe</name>
        <dbReference type="ChEBI" id="CHEBI:18248"/>
    </ligandPart>
</feature>
<evidence type="ECO:0000256" key="6">
    <source>
        <dbReference type="ARBA" id="ARBA00023004"/>
    </source>
</evidence>
<comment type="cofactor">
    <cofactor evidence="9">
        <name>heme b</name>
        <dbReference type="ChEBI" id="CHEBI:60344"/>
    </cofactor>
    <text evidence="9">Binds 1 heme b (iron(II)-protoporphyrin IX) group per subunit.</text>
</comment>
<dbReference type="InterPro" id="IPR030476">
    <property type="entry name" value="Pentaxin_CS"/>
</dbReference>
<dbReference type="GO" id="GO:0020037">
    <property type="term" value="F:heme binding"/>
    <property type="evidence" value="ECO:0007669"/>
    <property type="project" value="UniProtKB-UniRule"/>
</dbReference>
<evidence type="ECO:0000256" key="10">
    <source>
        <dbReference type="PIRSR" id="PIRSR601621-3"/>
    </source>
</evidence>
<proteinExistence type="inferred from homology"/>
<feature type="binding site" evidence="9">
    <location>
        <position position="75"/>
    </location>
    <ligand>
        <name>Ca(2+)</name>
        <dbReference type="ChEBI" id="CHEBI:29108"/>
        <label>1</label>
    </ligand>
</feature>
<keyword evidence="3 9" id="KW-0349">Heme</keyword>
<feature type="binding site" evidence="9">
    <location>
        <position position="217"/>
    </location>
    <ligand>
        <name>Ca(2+)</name>
        <dbReference type="ChEBI" id="CHEBI:29108"/>
        <label>2</label>
    </ligand>
</feature>
<evidence type="ECO:0000256" key="5">
    <source>
        <dbReference type="ARBA" id="ARBA00023002"/>
    </source>
</evidence>
<sequence length="302" mass="32252">MHLSHVLLAIASLVSHICARKLPYAAVDVPFLGTRKDSKCPSVWTQVKAELNTLFMTGDQCNDLARAAIRAVFHDCGSWDTTQGLTGGCDGSLVVGVTPNVELDRTENRGLQTIAAKIKDLSTKYGTSVADMVVFAGNSAICLCPGGPRVKTFIGRKDSTVSAPPGGIPSPFDSAPNLLNLFAKKGFSAEDLAALLGAHSTSTQKFVDPSQANKSQDSTPGQWDVNYYKETYSFATTGKKDDKVFVLPSDSKLATFDDVGKKFQGFIGNQGKWTSSFANAMERMVLFGNDKGDMVDCTSALG</sequence>
<feature type="binding site" evidence="9">
    <location>
        <position position="219"/>
    </location>
    <ligand>
        <name>Ca(2+)</name>
        <dbReference type="ChEBI" id="CHEBI:29108"/>
        <label>2</label>
    </ligand>
</feature>
<dbReference type="PROSITE" id="PS00436">
    <property type="entry name" value="PEROXIDASE_2"/>
    <property type="match status" value="1"/>
</dbReference>
<dbReference type="PANTHER" id="PTHR31356">
    <property type="entry name" value="THYLAKOID LUMENAL 29 KDA PROTEIN, CHLOROPLASTIC-RELATED"/>
    <property type="match status" value="1"/>
</dbReference>
<dbReference type="PROSITE" id="PS00289">
    <property type="entry name" value="PTX_1"/>
    <property type="match status" value="1"/>
</dbReference>
<feature type="binding site" evidence="9">
    <location>
        <position position="92"/>
    </location>
    <ligand>
        <name>Ca(2+)</name>
        <dbReference type="ChEBI" id="CHEBI:29108"/>
        <label>1</label>
    </ligand>
</feature>
<dbReference type="EC" id="1.11.1.-" evidence="12"/>
<feature type="disulfide bond" evidence="11">
    <location>
        <begin position="40"/>
        <end position="297"/>
    </location>
</feature>
<dbReference type="GO" id="GO:0042744">
    <property type="term" value="P:hydrogen peroxide catabolic process"/>
    <property type="evidence" value="ECO:0007669"/>
    <property type="project" value="TreeGrafter"/>
</dbReference>
<dbReference type="InterPro" id="IPR002016">
    <property type="entry name" value="Haem_peroxidase"/>
</dbReference>
<keyword evidence="11" id="KW-1015">Disulfide bond</keyword>
<dbReference type="SUPFAM" id="SSF48113">
    <property type="entry name" value="Heme-dependent peroxidases"/>
    <property type="match status" value="1"/>
</dbReference>
<organism evidence="14 15">
    <name type="scientific">Coniochaeta hoffmannii</name>
    <dbReference type="NCBI Taxonomy" id="91930"/>
    <lineage>
        <taxon>Eukaryota</taxon>
        <taxon>Fungi</taxon>
        <taxon>Dikarya</taxon>
        <taxon>Ascomycota</taxon>
        <taxon>Pezizomycotina</taxon>
        <taxon>Sordariomycetes</taxon>
        <taxon>Sordariomycetidae</taxon>
        <taxon>Coniochaetales</taxon>
        <taxon>Coniochaetaceae</taxon>
        <taxon>Coniochaeta</taxon>
    </lineage>
</organism>
<keyword evidence="5 12" id="KW-0560">Oxidoreductase</keyword>
<dbReference type="GO" id="GO:0034599">
    <property type="term" value="P:cellular response to oxidative stress"/>
    <property type="evidence" value="ECO:0007669"/>
    <property type="project" value="InterPro"/>
</dbReference>
<dbReference type="GO" id="GO:0004601">
    <property type="term" value="F:peroxidase activity"/>
    <property type="evidence" value="ECO:0007669"/>
    <property type="project" value="UniProtKB-KW"/>
</dbReference>
<keyword evidence="15" id="KW-1185">Reference proteome</keyword>
<comment type="caution">
    <text evidence="14">The sequence shown here is derived from an EMBL/GenBank/DDBJ whole genome shotgun (WGS) entry which is preliminary data.</text>
</comment>
<dbReference type="Gene3D" id="1.10.520.10">
    <property type="match status" value="1"/>
</dbReference>
<feature type="signal peptide" evidence="12">
    <location>
        <begin position="1"/>
        <end position="19"/>
    </location>
</feature>
<evidence type="ECO:0000313" key="15">
    <source>
        <dbReference type="Proteomes" id="UP001174691"/>
    </source>
</evidence>
<feature type="domain" description="Plant heme peroxidase family profile" evidence="13">
    <location>
        <begin position="64"/>
        <end position="302"/>
    </location>
</feature>
<evidence type="ECO:0000259" key="13">
    <source>
        <dbReference type="PROSITE" id="PS50873"/>
    </source>
</evidence>
<feature type="binding site" evidence="9">
    <location>
        <position position="90"/>
    </location>
    <ligand>
        <name>Ca(2+)</name>
        <dbReference type="ChEBI" id="CHEBI:29108"/>
        <label>1</label>
    </ligand>
</feature>